<comment type="pathway">
    <text evidence="1">Mycotoxin biosynthesis.</text>
</comment>
<gene>
    <name evidence="5" type="ORF">HGRIS_002052</name>
</gene>
<evidence type="ECO:0000313" key="5">
    <source>
        <dbReference type="EMBL" id="KAL0955850.1"/>
    </source>
</evidence>
<evidence type="ECO:0000256" key="1">
    <source>
        <dbReference type="ARBA" id="ARBA00004685"/>
    </source>
</evidence>
<protein>
    <submittedName>
        <fullName evidence="5">Uncharacterized protein</fullName>
    </submittedName>
</protein>
<comment type="caution">
    <text evidence="5">The sequence shown here is derived from an EMBL/GenBank/DDBJ whole genome shotgun (WGS) entry which is preliminary data.</text>
</comment>
<keyword evidence="4" id="KW-1133">Transmembrane helix</keyword>
<dbReference type="InterPro" id="IPR021765">
    <property type="entry name" value="UstYa-like"/>
</dbReference>
<sequence>MNSLSYIPYTDSETTLVPGSNATGFSNSDSGLARERKSRCSIITGALVLSIVCNILVLSAQFCIIGRQEPPLPTYGGNDGLRTLPLDVRPVNMVFRGDHQHYALSGGNASAEWDSIVPEGSGIAFLGDASESAPFVVSMWHQIRCLNHIRTALVNEVDTGFNYEYTHHCFQYLRQSILCAADTTIEPLDEAAGRPKSNATHTCRDWQQVHGWMSDRQSEWTAKTRERVAGSMRTHS</sequence>
<reference evidence="6" key="1">
    <citation type="submission" date="2024-06" db="EMBL/GenBank/DDBJ databases">
        <title>Multi-omics analyses provide insights into the biosynthesis of the anticancer antibiotic pleurotin in Hohenbuehelia grisea.</title>
        <authorList>
            <person name="Weaver J.A."/>
            <person name="Alberti F."/>
        </authorList>
    </citation>
    <scope>NUCLEOTIDE SEQUENCE [LARGE SCALE GENOMIC DNA]</scope>
    <source>
        <strain evidence="6">T-177</strain>
    </source>
</reference>
<dbReference type="PANTHER" id="PTHR33365">
    <property type="entry name" value="YALI0B05434P"/>
    <property type="match status" value="1"/>
</dbReference>
<feature type="transmembrane region" description="Helical" evidence="4">
    <location>
        <begin position="42"/>
        <end position="62"/>
    </location>
</feature>
<dbReference type="PANTHER" id="PTHR33365:SF11">
    <property type="entry name" value="TAT PATHWAY SIGNAL SEQUENCE"/>
    <property type="match status" value="1"/>
</dbReference>
<keyword evidence="4" id="KW-0472">Membrane</keyword>
<dbReference type="EMBL" id="JASNQZ010000006">
    <property type="protein sequence ID" value="KAL0955850.1"/>
    <property type="molecule type" value="Genomic_DNA"/>
</dbReference>
<proteinExistence type="inferred from homology"/>
<accession>A0ABR3JJA3</accession>
<name>A0ABR3JJA3_9AGAR</name>
<organism evidence="5 6">
    <name type="scientific">Hohenbuehelia grisea</name>
    <dbReference type="NCBI Taxonomy" id="104357"/>
    <lineage>
        <taxon>Eukaryota</taxon>
        <taxon>Fungi</taxon>
        <taxon>Dikarya</taxon>
        <taxon>Basidiomycota</taxon>
        <taxon>Agaricomycotina</taxon>
        <taxon>Agaricomycetes</taxon>
        <taxon>Agaricomycetidae</taxon>
        <taxon>Agaricales</taxon>
        <taxon>Pleurotineae</taxon>
        <taxon>Pleurotaceae</taxon>
        <taxon>Hohenbuehelia</taxon>
    </lineage>
</organism>
<dbReference type="Proteomes" id="UP001556367">
    <property type="component" value="Unassembled WGS sequence"/>
</dbReference>
<evidence type="ECO:0000256" key="2">
    <source>
        <dbReference type="ARBA" id="ARBA00023002"/>
    </source>
</evidence>
<keyword evidence="2" id="KW-0560">Oxidoreductase</keyword>
<evidence type="ECO:0000256" key="3">
    <source>
        <dbReference type="ARBA" id="ARBA00035112"/>
    </source>
</evidence>
<keyword evidence="4" id="KW-0812">Transmembrane</keyword>
<evidence type="ECO:0000313" key="6">
    <source>
        <dbReference type="Proteomes" id="UP001556367"/>
    </source>
</evidence>
<comment type="similarity">
    <text evidence="3">Belongs to the ustYa family.</text>
</comment>
<dbReference type="Pfam" id="PF11807">
    <property type="entry name" value="UstYa"/>
    <property type="match status" value="1"/>
</dbReference>
<keyword evidence="6" id="KW-1185">Reference proteome</keyword>
<evidence type="ECO:0000256" key="4">
    <source>
        <dbReference type="SAM" id="Phobius"/>
    </source>
</evidence>